<keyword evidence="4 6" id="KW-1133">Transmembrane helix</keyword>
<feature type="transmembrane region" description="Helical" evidence="6">
    <location>
        <begin position="225"/>
        <end position="248"/>
    </location>
</feature>
<keyword evidence="9" id="KW-1185">Reference proteome</keyword>
<protein>
    <submittedName>
        <fullName evidence="8">Arabinose efflux permease family protein</fullName>
    </submittedName>
</protein>
<evidence type="ECO:0000256" key="6">
    <source>
        <dbReference type="SAM" id="Phobius"/>
    </source>
</evidence>
<dbReference type="EMBL" id="CP001684">
    <property type="protein sequence ID" value="ACV23278.1"/>
    <property type="molecule type" value="Genomic_DNA"/>
</dbReference>
<feature type="transmembrane region" description="Helical" evidence="6">
    <location>
        <begin position="260"/>
        <end position="279"/>
    </location>
</feature>
<feature type="transmembrane region" description="Helical" evidence="6">
    <location>
        <begin position="138"/>
        <end position="163"/>
    </location>
</feature>
<dbReference type="KEGG" id="shi:Shel_22680"/>
<comment type="subcellular location">
    <subcellularLocation>
        <location evidence="1">Cell membrane</location>
        <topology evidence="1">Multi-pass membrane protein</topology>
    </subcellularLocation>
</comment>
<dbReference type="STRING" id="471855.Shel_22680"/>
<feature type="transmembrane region" description="Helical" evidence="6">
    <location>
        <begin position="288"/>
        <end position="306"/>
    </location>
</feature>
<dbReference type="GO" id="GO:0022857">
    <property type="term" value="F:transmembrane transporter activity"/>
    <property type="evidence" value="ECO:0007669"/>
    <property type="project" value="InterPro"/>
</dbReference>
<evidence type="ECO:0000256" key="3">
    <source>
        <dbReference type="ARBA" id="ARBA00022692"/>
    </source>
</evidence>
<evidence type="ECO:0000256" key="5">
    <source>
        <dbReference type="ARBA" id="ARBA00023136"/>
    </source>
</evidence>
<keyword evidence="3 6" id="KW-0812">Transmembrane</keyword>
<feature type="transmembrane region" description="Helical" evidence="6">
    <location>
        <begin position="113"/>
        <end position="131"/>
    </location>
</feature>
<feature type="domain" description="Major facilitator superfamily (MFS) profile" evidence="7">
    <location>
        <begin position="15"/>
        <end position="401"/>
    </location>
</feature>
<keyword evidence="2" id="KW-0813">Transport</keyword>
<evidence type="ECO:0000313" key="9">
    <source>
        <dbReference type="Proteomes" id="UP000002026"/>
    </source>
</evidence>
<dbReference type="GO" id="GO:0005886">
    <property type="term" value="C:plasma membrane"/>
    <property type="evidence" value="ECO:0007669"/>
    <property type="project" value="UniProtKB-SubCell"/>
</dbReference>
<feature type="transmembrane region" description="Helical" evidence="6">
    <location>
        <begin position="169"/>
        <end position="188"/>
    </location>
</feature>
<feature type="transmembrane region" description="Helical" evidence="6">
    <location>
        <begin position="12"/>
        <end position="29"/>
    </location>
</feature>
<evidence type="ECO:0000256" key="4">
    <source>
        <dbReference type="ARBA" id="ARBA00022989"/>
    </source>
</evidence>
<sequence length="409" mass="43930">MHLIVEQKRLGPRTFLACLLLIHIFLILAEDMYAPALSSMMREFSVSAALLNMTMFAFFFTMAFGIIVFGPISDRLGRRKVLIGCCVLFAICSAGCAASPSVAVLTAFRVGQAIGYGGVVTLVTAMVGDAYDIEGTKVAMTLLQSTIIIGPTVAPFLGTFLMAHWGWRSIFVLLAVLSVISVGLAMLIDETLPEQSRSSVSGSAVLHEMLGGFKTLMGQKTFRNLALFMSVAGVPYYAFIATASYVLLDFFTVSYLEYSLVYAAVSAVSIVAPYAYLVLSRYLKSRSILVVCVVLMGMAFVIMALWGQNGPWVFFAALVPFALSEGIARPLAFVILLRQPPELVGSASSLANFLYSVLTSLGTVVATAGWSNFVLANAVIMGVSFAAMAALYLVNLRRAHLDAADQAKV</sequence>
<evidence type="ECO:0000256" key="2">
    <source>
        <dbReference type="ARBA" id="ARBA00022448"/>
    </source>
</evidence>
<feature type="transmembrane region" description="Helical" evidence="6">
    <location>
        <begin position="312"/>
        <end position="337"/>
    </location>
</feature>
<dbReference type="eggNOG" id="COG2814">
    <property type="taxonomic scope" value="Bacteria"/>
</dbReference>
<dbReference type="AlphaFoldDB" id="C7N156"/>
<dbReference type="InterPro" id="IPR011701">
    <property type="entry name" value="MFS"/>
</dbReference>
<proteinExistence type="predicted"/>
<dbReference type="SUPFAM" id="SSF103473">
    <property type="entry name" value="MFS general substrate transporter"/>
    <property type="match status" value="1"/>
</dbReference>
<evidence type="ECO:0000313" key="8">
    <source>
        <dbReference type="EMBL" id="ACV23278.1"/>
    </source>
</evidence>
<feature type="transmembrane region" description="Helical" evidence="6">
    <location>
        <begin position="349"/>
        <end position="368"/>
    </location>
</feature>
<evidence type="ECO:0000256" key="1">
    <source>
        <dbReference type="ARBA" id="ARBA00004651"/>
    </source>
</evidence>
<dbReference type="PANTHER" id="PTHR23502">
    <property type="entry name" value="MAJOR FACILITATOR SUPERFAMILY"/>
    <property type="match status" value="1"/>
</dbReference>
<accession>C7N156</accession>
<dbReference type="PANTHER" id="PTHR23502:SF132">
    <property type="entry name" value="POLYAMINE TRANSPORTER 2-RELATED"/>
    <property type="match status" value="1"/>
</dbReference>
<keyword evidence="5 6" id="KW-0472">Membrane</keyword>
<dbReference type="Proteomes" id="UP000002026">
    <property type="component" value="Chromosome"/>
</dbReference>
<feature type="transmembrane region" description="Helical" evidence="6">
    <location>
        <begin position="374"/>
        <end position="394"/>
    </location>
</feature>
<name>C7N156_SLAHD</name>
<dbReference type="Gene3D" id="1.20.1720.10">
    <property type="entry name" value="Multidrug resistance protein D"/>
    <property type="match status" value="1"/>
</dbReference>
<dbReference type="HOGENOM" id="CLU_001265_47_0_11"/>
<gene>
    <name evidence="8" type="ordered locus">Shel_22680</name>
</gene>
<dbReference type="InterPro" id="IPR036259">
    <property type="entry name" value="MFS_trans_sf"/>
</dbReference>
<dbReference type="PROSITE" id="PS50850">
    <property type="entry name" value="MFS"/>
    <property type="match status" value="1"/>
</dbReference>
<dbReference type="InterPro" id="IPR020846">
    <property type="entry name" value="MFS_dom"/>
</dbReference>
<evidence type="ECO:0000259" key="7">
    <source>
        <dbReference type="PROSITE" id="PS50850"/>
    </source>
</evidence>
<reference evidence="8 9" key="1">
    <citation type="journal article" date="2009" name="Stand. Genomic Sci.">
        <title>Complete genome sequence of Slackia heliotrinireducens type strain (RHS 1).</title>
        <authorList>
            <person name="Pukall R."/>
            <person name="Lapidus A."/>
            <person name="Nolan M."/>
            <person name="Copeland A."/>
            <person name="Glavina Del Rio T."/>
            <person name="Lucas S."/>
            <person name="Chen F."/>
            <person name="Tice H."/>
            <person name="Cheng J.F."/>
            <person name="Chertkov O."/>
            <person name="Bruce D."/>
            <person name="Goodwin L."/>
            <person name="Kuske C."/>
            <person name="Brettin T."/>
            <person name="Detter J.C."/>
            <person name="Han C."/>
            <person name="Pitluck S."/>
            <person name="Pati A."/>
            <person name="Mavrommatis K."/>
            <person name="Ivanova N."/>
            <person name="Ovchinnikova G."/>
            <person name="Chen A."/>
            <person name="Palaniappan K."/>
            <person name="Schneider S."/>
            <person name="Rohde M."/>
            <person name="Chain P."/>
            <person name="D'haeseleer P."/>
            <person name="Goker M."/>
            <person name="Bristow J."/>
            <person name="Eisen J.A."/>
            <person name="Markowitz V."/>
            <person name="Kyrpides N.C."/>
            <person name="Klenk H.P."/>
            <person name="Hugenholtz P."/>
        </authorList>
    </citation>
    <scope>NUCLEOTIDE SEQUENCE [LARGE SCALE GENOMIC DNA]</scope>
    <source>
        <strain evidence="9">ATCC 29202 / DSM 20476 / NCTC 11029 / RHS 1</strain>
    </source>
</reference>
<feature type="transmembrane region" description="Helical" evidence="6">
    <location>
        <begin position="49"/>
        <end position="69"/>
    </location>
</feature>
<dbReference type="Pfam" id="PF07690">
    <property type="entry name" value="MFS_1"/>
    <property type="match status" value="1"/>
</dbReference>
<feature type="transmembrane region" description="Helical" evidence="6">
    <location>
        <begin position="81"/>
        <end position="107"/>
    </location>
</feature>
<organism evidence="8 9">
    <name type="scientific">Slackia heliotrinireducens (strain ATCC 29202 / DSM 20476 / NCTC 11029 / RHS 1)</name>
    <name type="common">Peptococcus heliotrinreducens</name>
    <dbReference type="NCBI Taxonomy" id="471855"/>
    <lineage>
        <taxon>Bacteria</taxon>
        <taxon>Bacillati</taxon>
        <taxon>Actinomycetota</taxon>
        <taxon>Coriobacteriia</taxon>
        <taxon>Eggerthellales</taxon>
        <taxon>Eggerthellaceae</taxon>
        <taxon>Slackia</taxon>
    </lineage>
</organism>